<keyword evidence="3" id="KW-1185">Reference proteome</keyword>
<feature type="compositionally biased region" description="Basic and acidic residues" evidence="1">
    <location>
        <begin position="1"/>
        <end position="14"/>
    </location>
</feature>
<gene>
    <name evidence="2" type="ORF">RIF29_25413</name>
</gene>
<protein>
    <submittedName>
        <fullName evidence="2">Uncharacterized protein</fullName>
    </submittedName>
</protein>
<feature type="region of interest" description="Disordered" evidence="1">
    <location>
        <begin position="50"/>
        <end position="203"/>
    </location>
</feature>
<evidence type="ECO:0000256" key="1">
    <source>
        <dbReference type="SAM" id="MobiDB-lite"/>
    </source>
</evidence>
<feature type="region of interest" description="Disordered" evidence="1">
    <location>
        <begin position="1"/>
        <end position="29"/>
    </location>
</feature>
<dbReference type="AlphaFoldDB" id="A0AAN9EMC8"/>
<sequence length="203" mass="22625">MPTKQQDEDGDQGKLDLTQLDEEDLEDIENLTPKKATELLRNLDVLREKIKGKAEMKDVNHEEKSATKDKEEQQPTKQWVEKKKPSREEIEKMDDALRADDVATVESATQKANSSDVAKSDTIVAETVPDSSDDASTEVVVSKTPPKEQGSKPGKDDDTGKENTENAQEQPWITVRTRSKQNKIDNNKGQSSVQNYQASKANG</sequence>
<dbReference type="EMBL" id="JAYWIO010000005">
    <property type="protein sequence ID" value="KAK7259798.1"/>
    <property type="molecule type" value="Genomic_DNA"/>
</dbReference>
<feature type="compositionally biased region" description="Polar residues" evidence="1">
    <location>
        <begin position="106"/>
        <end position="117"/>
    </location>
</feature>
<feature type="compositionally biased region" description="Polar residues" evidence="1">
    <location>
        <begin position="187"/>
        <end position="203"/>
    </location>
</feature>
<name>A0AAN9EMC8_CROPI</name>
<comment type="caution">
    <text evidence="2">The sequence shown here is derived from an EMBL/GenBank/DDBJ whole genome shotgun (WGS) entry which is preliminary data.</text>
</comment>
<proteinExistence type="predicted"/>
<feature type="compositionally biased region" description="Basic and acidic residues" evidence="1">
    <location>
        <begin position="50"/>
        <end position="101"/>
    </location>
</feature>
<dbReference type="Proteomes" id="UP001372338">
    <property type="component" value="Unassembled WGS sequence"/>
</dbReference>
<evidence type="ECO:0000313" key="3">
    <source>
        <dbReference type="Proteomes" id="UP001372338"/>
    </source>
</evidence>
<organism evidence="2 3">
    <name type="scientific">Crotalaria pallida</name>
    <name type="common">Smooth rattlebox</name>
    <name type="synonym">Crotalaria striata</name>
    <dbReference type="NCBI Taxonomy" id="3830"/>
    <lineage>
        <taxon>Eukaryota</taxon>
        <taxon>Viridiplantae</taxon>
        <taxon>Streptophyta</taxon>
        <taxon>Embryophyta</taxon>
        <taxon>Tracheophyta</taxon>
        <taxon>Spermatophyta</taxon>
        <taxon>Magnoliopsida</taxon>
        <taxon>eudicotyledons</taxon>
        <taxon>Gunneridae</taxon>
        <taxon>Pentapetalae</taxon>
        <taxon>rosids</taxon>
        <taxon>fabids</taxon>
        <taxon>Fabales</taxon>
        <taxon>Fabaceae</taxon>
        <taxon>Papilionoideae</taxon>
        <taxon>50 kb inversion clade</taxon>
        <taxon>genistoids sensu lato</taxon>
        <taxon>core genistoids</taxon>
        <taxon>Crotalarieae</taxon>
        <taxon>Crotalaria</taxon>
    </lineage>
</organism>
<feature type="compositionally biased region" description="Acidic residues" evidence="1">
    <location>
        <begin position="19"/>
        <end position="29"/>
    </location>
</feature>
<evidence type="ECO:0000313" key="2">
    <source>
        <dbReference type="EMBL" id="KAK7259798.1"/>
    </source>
</evidence>
<accession>A0AAN9EMC8</accession>
<feature type="compositionally biased region" description="Basic and acidic residues" evidence="1">
    <location>
        <begin position="145"/>
        <end position="164"/>
    </location>
</feature>
<reference evidence="2 3" key="1">
    <citation type="submission" date="2024-01" db="EMBL/GenBank/DDBJ databases">
        <title>The genomes of 5 underutilized Papilionoideae crops provide insights into root nodulation and disease resistanc.</title>
        <authorList>
            <person name="Yuan L."/>
        </authorList>
    </citation>
    <scope>NUCLEOTIDE SEQUENCE [LARGE SCALE GENOMIC DNA]</scope>
    <source>
        <strain evidence="2">ZHUSHIDOU_FW_LH</strain>
        <tissue evidence="2">Leaf</tissue>
    </source>
</reference>